<dbReference type="PANTHER" id="PTHR43767">
    <property type="entry name" value="LONG-CHAIN-FATTY-ACID--COA LIGASE"/>
    <property type="match status" value="1"/>
</dbReference>
<dbReference type="SUPFAM" id="SSF56801">
    <property type="entry name" value="Acetyl-CoA synthetase-like"/>
    <property type="match status" value="1"/>
</dbReference>
<dbReference type="Pfam" id="PF13193">
    <property type="entry name" value="AMP-binding_C"/>
    <property type="match status" value="1"/>
</dbReference>
<keyword evidence="3" id="KW-0436">Ligase</keyword>
<dbReference type="RefSeq" id="WP_248353065.1">
    <property type="nucleotide sequence ID" value="NZ_AP025591.1"/>
</dbReference>
<dbReference type="InterPro" id="IPR000873">
    <property type="entry name" value="AMP-dep_synth/lig_dom"/>
</dbReference>
<dbReference type="PANTHER" id="PTHR43767:SF1">
    <property type="entry name" value="NONRIBOSOMAL PEPTIDE SYNTHASE PES1 (EUROFUNG)-RELATED"/>
    <property type="match status" value="1"/>
</dbReference>
<protein>
    <submittedName>
        <fullName evidence="3">Long-chain-fatty-acid--CoA ligase</fullName>
    </submittedName>
</protein>
<sequence length="523" mass="56048">MDSPFLHEWVFQHAARRPGAPAVASPTARLTYGDLAERTRALAAELAASGVRPGDRVLLALPSTPATVVAGLAVHAAGATAVEVNREWSAAILGDILARSRVRHGFLWARDARTWRGAGAGALLERAWVVHPGPLPAALHDDLGIPATWLQLDGRLDPRAAPAPYRPPPAPAREAPALVLYTSGSTGRPRGVVQTFGNVDANARSIVAYLRLGPDDRALLVLPLYYCYGRSVLQTHLLTGGSVFLDGRFAFPRLVLEALAAEGCTGFAGVPLTFEIIRRQVDVSTLRFPRLRYLTQAGGPMAPDTIAWVREAFHPASLFVMYGQTEATARLSYLPPERAEDKKGSIGIPIPGVELRVVGEDGADLPAGEVGHLVARGANVTPGYLDEPEATAAILRDGWLWTGDLAARDADGFFFHRGRSKEILKIGGHRVSPVEIEHVVARHPEIAESAVMGEPDALLGEVPVAYVVPRAGATPADAELRRFCRAQLPAWQVPVRFVLVDALPRNEAGKLLRAELARRAGAA</sequence>
<proteinExistence type="predicted"/>
<dbReference type="Gene3D" id="3.30.300.30">
    <property type="match status" value="1"/>
</dbReference>
<dbReference type="InterPro" id="IPR020845">
    <property type="entry name" value="AMP-binding_CS"/>
</dbReference>
<dbReference type="GO" id="GO:0016874">
    <property type="term" value="F:ligase activity"/>
    <property type="evidence" value="ECO:0007669"/>
    <property type="project" value="UniProtKB-KW"/>
</dbReference>
<dbReference type="PROSITE" id="PS00455">
    <property type="entry name" value="AMP_BINDING"/>
    <property type="match status" value="1"/>
</dbReference>
<feature type="domain" description="AMP-binding enzyme C-terminal" evidence="2">
    <location>
        <begin position="435"/>
        <end position="510"/>
    </location>
</feature>
<reference evidence="4" key="1">
    <citation type="journal article" date="2022" name="Int. J. Syst. Evol. Microbiol.">
        <title>Anaeromyxobacter oryzae sp. nov., Anaeromyxobacter diazotrophicus sp. nov. and Anaeromyxobacter paludicola sp. nov., isolated from paddy soils.</title>
        <authorList>
            <person name="Itoh H."/>
            <person name="Xu Z."/>
            <person name="Mise K."/>
            <person name="Masuda Y."/>
            <person name="Ushijima N."/>
            <person name="Hayakawa C."/>
            <person name="Shiratori Y."/>
            <person name="Senoo K."/>
        </authorList>
    </citation>
    <scope>NUCLEOTIDE SEQUENCE [LARGE SCALE GENOMIC DNA]</scope>
    <source>
        <strain evidence="4">Red232</strain>
    </source>
</reference>
<dbReference type="Gene3D" id="3.40.50.12780">
    <property type="entry name" value="N-terminal domain of ligase-like"/>
    <property type="match status" value="1"/>
</dbReference>
<dbReference type="InterPro" id="IPR050237">
    <property type="entry name" value="ATP-dep_AMP-bd_enzyme"/>
</dbReference>
<dbReference type="InterPro" id="IPR045851">
    <property type="entry name" value="AMP-bd_C_sf"/>
</dbReference>
<dbReference type="InterPro" id="IPR025110">
    <property type="entry name" value="AMP-bd_C"/>
</dbReference>
<accession>A0ABM7WYX7</accession>
<evidence type="ECO:0000313" key="3">
    <source>
        <dbReference type="EMBL" id="BDG04629.1"/>
    </source>
</evidence>
<evidence type="ECO:0000259" key="2">
    <source>
        <dbReference type="Pfam" id="PF13193"/>
    </source>
</evidence>
<evidence type="ECO:0000259" key="1">
    <source>
        <dbReference type="Pfam" id="PF00501"/>
    </source>
</evidence>
<dbReference type="Pfam" id="PF00501">
    <property type="entry name" value="AMP-binding"/>
    <property type="match status" value="1"/>
</dbReference>
<dbReference type="EMBL" id="AP025591">
    <property type="protein sequence ID" value="BDG04629.1"/>
    <property type="molecule type" value="Genomic_DNA"/>
</dbReference>
<feature type="domain" description="AMP-dependent synthetase/ligase" evidence="1">
    <location>
        <begin position="11"/>
        <end position="385"/>
    </location>
</feature>
<evidence type="ECO:0000313" key="4">
    <source>
        <dbReference type="Proteomes" id="UP001162891"/>
    </source>
</evidence>
<organism evidence="3 4">
    <name type="scientific">Anaeromyxobacter oryzae</name>
    <dbReference type="NCBI Taxonomy" id="2918170"/>
    <lineage>
        <taxon>Bacteria</taxon>
        <taxon>Pseudomonadati</taxon>
        <taxon>Myxococcota</taxon>
        <taxon>Myxococcia</taxon>
        <taxon>Myxococcales</taxon>
        <taxon>Cystobacterineae</taxon>
        <taxon>Anaeromyxobacteraceae</taxon>
        <taxon>Anaeromyxobacter</taxon>
    </lineage>
</organism>
<name>A0ABM7WYX7_9BACT</name>
<keyword evidence="4" id="KW-1185">Reference proteome</keyword>
<dbReference type="InterPro" id="IPR042099">
    <property type="entry name" value="ANL_N_sf"/>
</dbReference>
<gene>
    <name evidence="3" type="ORF">AMOR_36250</name>
</gene>
<dbReference type="Proteomes" id="UP001162891">
    <property type="component" value="Chromosome"/>
</dbReference>